<dbReference type="PANTHER" id="PTHR21666">
    <property type="entry name" value="PEPTIDASE-RELATED"/>
    <property type="match status" value="1"/>
</dbReference>
<proteinExistence type="predicted"/>
<name>A0A2S9YRT5_9BACT</name>
<dbReference type="EMBL" id="PVNL01000049">
    <property type="protein sequence ID" value="PRQ07807.1"/>
    <property type="molecule type" value="Genomic_DNA"/>
</dbReference>
<gene>
    <name evidence="2" type="ORF">ENSA7_24790</name>
</gene>
<dbReference type="GO" id="GO:0004222">
    <property type="term" value="F:metalloendopeptidase activity"/>
    <property type="evidence" value="ECO:0007669"/>
    <property type="project" value="TreeGrafter"/>
</dbReference>
<dbReference type="PROSITE" id="PS51257">
    <property type="entry name" value="PROKAR_LIPOPROTEIN"/>
    <property type="match status" value="1"/>
</dbReference>
<dbReference type="Proteomes" id="UP000238823">
    <property type="component" value="Unassembled WGS sequence"/>
</dbReference>
<accession>A0A2S9YRT5</accession>
<dbReference type="InterPro" id="IPR011055">
    <property type="entry name" value="Dup_hybrid_motif"/>
</dbReference>
<dbReference type="SUPFAM" id="SSF51261">
    <property type="entry name" value="Duplicated hybrid motif"/>
    <property type="match status" value="2"/>
</dbReference>
<feature type="region of interest" description="Disordered" evidence="1">
    <location>
        <begin position="29"/>
        <end position="95"/>
    </location>
</feature>
<comment type="caution">
    <text evidence="2">The sequence shown here is derived from an EMBL/GenBank/DDBJ whole genome shotgun (WGS) entry which is preliminary data.</text>
</comment>
<dbReference type="Gene3D" id="2.70.70.10">
    <property type="entry name" value="Glucose Permease (Domain IIA)"/>
    <property type="match status" value="1"/>
</dbReference>
<dbReference type="InterPro" id="IPR050570">
    <property type="entry name" value="Cell_wall_metabolism_enzyme"/>
</dbReference>
<dbReference type="CDD" id="cd12797">
    <property type="entry name" value="M23_peptidase"/>
    <property type="match status" value="1"/>
</dbReference>
<feature type="compositionally biased region" description="Pro residues" evidence="1">
    <location>
        <begin position="64"/>
        <end position="83"/>
    </location>
</feature>
<protein>
    <submittedName>
        <fullName evidence="2">Peptidase family M23</fullName>
    </submittedName>
</protein>
<evidence type="ECO:0000313" key="2">
    <source>
        <dbReference type="EMBL" id="PRQ07807.1"/>
    </source>
</evidence>
<organism evidence="2 3">
    <name type="scientific">Enhygromyxa salina</name>
    <dbReference type="NCBI Taxonomy" id="215803"/>
    <lineage>
        <taxon>Bacteria</taxon>
        <taxon>Pseudomonadati</taxon>
        <taxon>Myxococcota</taxon>
        <taxon>Polyangia</taxon>
        <taxon>Nannocystales</taxon>
        <taxon>Nannocystaceae</taxon>
        <taxon>Enhygromyxa</taxon>
    </lineage>
</organism>
<dbReference type="PANTHER" id="PTHR21666:SF270">
    <property type="entry name" value="MUREIN HYDROLASE ACTIVATOR ENVC"/>
    <property type="match status" value="1"/>
</dbReference>
<sequence length="435" mass="46615">MVAWRAILTSFVCVAGFGCADPELEQLFDGADSHTDDGWATESESESDGDTGADGHTDDGSEETPPPDPPSPPDPAPEQPTPDPQTGGCQFDLVWPTTGTADAQTLVHDAYGPRLLGGNYDWHGGIDLPGRSDDDGFHDPVHAVADGSIYAIGNRPSPNQGALSSYSASAGNVIVLEHEAADLHPGAETLYSLYLHLDTIELDAFSARLADNMDEVTPIDLREYYYLGGAGTTSDNRGHRRSTFKSSGEPITAYPRVRRQDPLAIIGDSGATYEHLHFEIRETSPTSDHARNPFAYLPHLDLTQHSASLSIEGGVVRALVEIPRAGGSMGATTDLSQQLDVDTIALQVRDLQGGVLDELRVDLSKIAQLGDPDQPLLELEGIGLRLAPNDFDSSSSSWQLEIEFLGLGLVGLLPILDEVFALEVTDLCGNRFTTM</sequence>
<dbReference type="AlphaFoldDB" id="A0A2S9YRT5"/>
<evidence type="ECO:0000256" key="1">
    <source>
        <dbReference type="SAM" id="MobiDB-lite"/>
    </source>
</evidence>
<evidence type="ECO:0000313" key="3">
    <source>
        <dbReference type="Proteomes" id="UP000238823"/>
    </source>
</evidence>
<reference evidence="2 3" key="1">
    <citation type="submission" date="2018-03" db="EMBL/GenBank/DDBJ databases">
        <title>Draft Genome Sequences of the Obligatory Marine Myxobacteria Enhygromyxa salina SWB007.</title>
        <authorList>
            <person name="Poehlein A."/>
            <person name="Moghaddam J.A."/>
            <person name="Harms H."/>
            <person name="Alanjari M."/>
            <person name="Koenig G.M."/>
            <person name="Daniel R."/>
            <person name="Schaeberle T.F."/>
        </authorList>
    </citation>
    <scope>NUCLEOTIDE SEQUENCE [LARGE SCALE GENOMIC DNA]</scope>
    <source>
        <strain evidence="2 3">SWB007</strain>
    </source>
</reference>